<dbReference type="InterPro" id="IPR011460">
    <property type="entry name" value="Lcl_C"/>
</dbReference>
<evidence type="ECO:0000256" key="1">
    <source>
        <dbReference type="SAM" id="SignalP"/>
    </source>
</evidence>
<sequence length="174" mass="19468">MKKVLISACLSIFTTLLMAGGDTTETLAPVAEVSQTPCKTNKVYIESDAGLMWQDAAYTDGEDGAYKRGHSVGKAGKHRHAMNYCRTLNYAGYNDWRLPTADELSHVHDAPGNPFAYYRGSDFWSTTPSTENRYYVVFTADAMQYARKPSESNYIRCVRCLGKGYVFSRSKDVK</sequence>
<name>A0ABT7QRJ2_9BACT</name>
<organism evidence="3 4">
    <name type="scientific">Sulfurovum xiamenensis</name>
    <dbReference type="NCBI Taxonomy" id="3019066"/>
    <lineage>
        <taxon>Bacteria</taxon>
        <taxon>Pseudomonadati</taxon>
        <taxon>Campylobacterota</taxon>
        <taxon>Epsilonproteobacteria</taxon>
        <taxon>Campylobacterales</taxon>
        <taxon>Sulfurovaceae</taxon>
        <taxon>Sulfurovum</taxon>
    </lineage>
</organism>
<keyword evidence="4" id="KW-1185">Reference proteome</keyword>
<accession>A0ABT7QRJ2</accession>
<proteinExistence type="predicted"/>
<gene>
    <name evidence="3" type="ORF">PF327_05685</name>
</gene>
<keyword evidence="1" id="KW-0732">Signal</keyword>
<reference evidence="3" key="1">
    <citation type="submission" date="2023-01" db="EMBL/GenBank/DDBJ databases">
        <title>Sulfurovum sp. XTW-4 genome assembly.</title>
        <authorList>
            <person name="Wang J."/>
        </authorList>
    </citation>
    <scope>NUCLEOTIDE SEQUENCE</scope>
    <source>
        <strain evidence="3">XTW-4</strain>
    </source>
</reference>
<comment type="caution">
    <text evidence="3">The sequence shown here is derived from an EMBL/GenBank/DDBJ whole genome shotgun (WGS) entry which is preliminary data.</text>
</comment>
<evidence type="ECO:0000313" key="4">
    <source>
        <dbReference type="Proteomes" id="UP001169066"/>
    </source>
</evidence>
<feature type="domain" description="Lcl C-terminal" evidence="2">
    <location>
        <begin position="47"/>
        <end position="159"/>
    </location>
</feature>
<feature type="chain" id="PRO_5046548696" evidence="1">
    <location>
        <begin position="20"/>
        <end position="174"/>
    </location>
</feature>
<protein>
    <submittedName>
        <fullName evidence="3">DUF1566 domain-containing protein</fullName>
    </submittedName>
</protein>
<feature type="signal peptide" evidence="1">
    <location>
        <begin position="1"/>
        <end position="19"/>
    </location>
</feature>
<dbReference type="RefSeq" id="WP_289401669.1">
    <property type="nucleotide sequence ID" value="NZ_JAQIBC010000003.1"/>
</dbReference>
<dbReference type="Pfam" id="PF07603">
    <property type="entry name" value="Lcl_C"/>
    <property type="match status" value="1"/>
</dbReference>
<dbReference type="Proteomes" id="UP001169066">
    <property type="component" value="Unassembled WGS sequence"/>
</dbReference>
<evidence type="ECO:0000259" key="2">
    <source>
        <dbReference type="Pfam" id="PF07603"/>
    </source>
</evidence>
<evidence type="ECO:0000313" key="3">
    <source>
        <dbReference type="EMBL" id="MDM5263686.1"/>
    </source>
</evidence>
<dbReference type="EMBL" id="JAQIBC010000003">
    <property type="protein sequence ID" value="MDM5263686.1"/>
    <property type="molecule type" value="Genomic_DNA"/>
</dbReference>